<sequence length="536" mass="58760">MYKWIIACCLLLLACKKEEEPSVLAPRISLNEVTEITRNTARISAEIELRGEGTVTSCKFLYGTSEDMAEALQQEAEGVEGNVETCLTGLQAGTSYYYCLEISNGHSIVRSDIGHFQTLPNTLPVLGDLVMIYKGPFSAAFQCTLVDDGGEALTTLAFTYREKSTENGKLVEVPLGDEGAFTGKLQGLEMGTTYIVSAYAVNSIGETYSTPVEFTTSEAVYNSVPGMLPEIMGNQKYNLASLTLSGFLNGTDIRLLREMLGWDIEGHETPGQLVEMDLSEAKIVEGGSSYYGSRYTRRDTLDYGMFLHCSKLQRIVLPHSLKVIEKDAFKGCSGLISMTIPDSLVVYKTSSGCSALQELSVSPLNTVFSSIDGVLYNKDASILIHYPEGKTAEEFTFPSSVRKIGVAAFQNCLLDSIIIPVSVEELGEQVFRGSRLKKIVISDGVYTIPEAAFKECAELKELVLGKEISALFDYCLDGCNLQELYLMATYPPVCYSSTFTGAGDIFNVCTLYVPSGRKPIYRQAKGWGNFLRINEQ</sequence>
<dbReference type="RefSeq" id="WP_124315569.1">
    <property type="nucleotide sequence ID" value="NZ_AP028155.1"/>
</dbReference>
<dbReference type="CDD" id="cd00063">
    <property type="entry name" value="FN3"/>
    <property type="match status" value="1"/>
</dbReference>
<keyword evidence="3" id="KW-1185">Reference proteome</keyword>
<proteinExistence type="predicted"/>
<dbReference type="Gene3D" id="2.60.40.10">
    <property type="entry name" value="Immunoglobulins"/>
    <property type="match status" value="1"/>
</dbReference>
<reference evidence="2 3" key="1">
    <citation type="submission" date="2020-08" db="EMBL/GenBank/DDBJ databases">
        <title>Genomic Encyclopedia of Type Strains, Phase IV (KMG-IV): sequencing the most valuable type-strain genomes for metagenomic binning, comparative biology and taxonomic classification.</title>
        <authorList>
            <person name="Goeker M."/>
        </authorList>
    </citation>
    <scope>NUCLEOTIDE SEQUENCE [LARGE SCALE GENOMIC DNA]</scope>
    <source>
        <strain evidence="2 3">DSM 105721</strain>
    </source>
</reference>
<dbReference type="Proteomes" id="UP000546007">
    <property type="component" value="Unassembled WGS sequence"/>
</dbReference>
<accession>A0A7W6HVX7</accession>
<dbReference type="InterPro" id="IPR036116">
    <property type="entry name" value="FN3_sf"/>
</dbReference>
<evidence type="ECO:0000259" key="1">
    <source>
        <dbReference type="PROSITE" id="PS50853"/>
    </source>
</evidence>
<dbReference type="PANTHER" id="PTHR45661">
    <property type="entry name" value="SURFACE ANTIGEN"/>
    <property type="match status" value="1"/>
</dbReference>
<dbReference type="AlphaFoldDB" id="A0A7W6HVX7"/>
<dbReference type="SUPFAM" id="SSF49265">
    <property type="entry name" value="Fibronectin type III"/>
    <property type="match status" value="1"/>
</dbReference>
<dbReference type="OrthoDB" id="1058315at2"/>
<dbReference type="PROSITE" id="PS50853">
    <property type="entry name" value="FN3"/>
    <property type="match status" value="1"/>
</dbReference>
<evidence type="ECO:0000313" key="2">
    <source>
        <dbReference type="EMBL" id="MBB4025991.1"/>
    </source>
</evidence>
<dbReference type="Gene3D" id="3.80.10.10">
    <property type="entry name" value="Ribonuclease Inhibitor"/>
    <property type="match status" value="2"/>
</dbReference>
<dbReference type="SUPFAM" id="SSF52058">
    <property type="entry name" value="L domain-like"/>
    <property type="match status" value="1"/>
</dbReference>
<dbReference type="InterPro" id="IPR032675">
    <property type="entry name" value="LRR_dom_sf"/>
</dbReference>
<dbReference type="InterPro" id="IPR053139">
    <property type="entry name" value="Surface_bspA-like"/>
</dbReference>
<dbReference type="GeneID" id="93102600"/>
<name>A0A7W6HVX7_9BACT</name>
<dbReference type="Pfam" id="PF13306">
    <property type="entry name" value="LRR_5"/>
    <property type="match status" value="2"/>
</dbReference>
<dbReference type="PROSITE" id="PS51257">
    <property type="entry name" value="PROKAR_LIPOPROTEIN"/>
    <property type="match status" value="1"/>
</dbReference>
<dbReference type="PANTHER" id="PTHR45661:SF3">
    <property type="entry name" value="IG-LIKE DOMAIN-CONTAINING PROTEIN"/>
    <property type="match status" value="1"/>
</dbReference>
<dbReference type="InterPro" id="IPR013783">
    <property type="entry name" value="Ig-like_fold"/>
</dbReference>
<dbReference type="InterPro" id="IPR003961">
    <property type="entry name" value="FN3_dom"/>
</dbReference>
<gene>
    <name evidence="2" type="ORF">GGR14_001781</name>
</gene>
<evidence type="ECO:0000313" key="3">
    <source>
        <dbReference type="Proteomes" id="UP000546007"/>
    </source>
</evidence>
<dbReference type="InterPro" id="IPR026906">
    <property type="entry name" value="LRR_5"/>
</dbReference>
<protein>
    <recommendedName>
        <fullName evidence="1">Fibronectin type-III domain-containing protein</fullName>
    </recommendedName>
</protein>
<feature type="domain" description="Fibronectin type-III" evidence="1">
    <location>
        <begin position="125"/>
        <end position="219"/>
    </location>
</feature>
<organism evidence="2 3">
    <name type="scientific">Butyricimonas faecihominis</name>
    <dbReference type="NCBI Taxonomy" id="1472416"/>
    <lineage>
        <taxon>Bacteria</taxon>
        <taxon>Pseudomonadati</taxon>
        <taxon>Bacteroidota</taxon>
        <taxon>Bacteroidia</taxon>
        <taxon>Bacteroidales</taxon>
        <taxon>Odoribacteraceae</taxon>
        <taxon>Butyricimonas</taxon>
    </lineage>
</organism>
<comment type="caution">
    <text evidence="2">The sequence shown here is derived from an EMBL/GenBank/DDBJ whole genome shotgun (WGS) entry which is preliminary data.</text>
</comment>
<dbReference type="EMBL" id="JACIES010000004">
    <property type="protein sequence ID" value="MBB4025991.1"/>
    <property type="molecule type" value="Genomic_DNA"/>
</dbReference>